<dbReference type="AlphaFoldDB" id="A0A2K1KBS3"/>
<accession>A0A2K1KBS3</accession>
<proteinExistence type="predicted"/>
<reference evidence="2" key="3">
    <citation type="submission" date="2020-12" db="UniProtKB">
        <authorList>
            <consortium name="EnsemblPlants"/>
        </authorList>
    </citation>
    <scope>IDENTIFICATION</scope>
</reference>
<evidence type="ECO:0000313" key="2">
    <source>
        <dbReference type="EnsemblPlants" id="Pp3c7_15370V3.1"/>
    </source>
</evidence>
<sequence>MERKLEVIPAERFEKPPPSCSQDHHKFRGAMNELKDMVGGNVYRYVLDACEKAYYAKAREVEDRFKVPPSSDTEDALKSLGSGVQKVKELAPTITPGSRENVERMEEAVSGISRKVKDDDDSFYDEVGDMETLKPGEVVRTEPSENLTITRYHLLLYRSSLQAMVQRMIRGRTGGPVSRVPRTLVPWNTVCVQKIALTPNTPKIWQRYPSAIPVLILSCKLKTNFKYSTGGPSGEELDNIVVSQENPAGGCQAWNTSTCTFIQADDPFQDIPGFGDPLMHPQDDQLSALWENYFSTWLT</sequence>
<dbReference type="Proteomes" id="UP000006727">
    <property type="component" value="Chromosome 7"/>
</dbReference>
<evidence type="ECO:0000313" key="3">
    <source>
        <dbReference type="Proteomes" id="UP000006727"/>
    </source>
</evidence>
<reference evidence="1 3" key="2">
    <citation type="journal article" date="2018" name="Plant J.">
        <title>The Physcomitrella patens chromosome-scale assembly reveals moss genome structure and evolution.</title>
        <authorList>
            <person name="Lang D."/>
            <person name="Ullrich K.K."/>
            <person name="Murat F."/>
            <person name="Fuchs J."/>
            <person name="Jenkins J."/>
            <person name="Haas F.B."/>
            <person name="Piednoel M."/>
            <person name="Gundlach H."/>
            <person name="Van Bel M."/>
            <person name="Meyberg R."/>
            <person name="Vives C."/>
            <person name="Morata J."/>
            <person name="Symeonidi A."/>
            <person name="Hiss M."/>
            <person name="Muchero W."/>
            <person name="Kamisugi Y."/>
            <person name="Saleh O."/>
            <person name="Blanc G."/>
            <person name="Decker E.L."/>
            <person name="van Gessel N."/>
            <person name="Grimwood J."/>
            <person name="Hayes R.D."/>
            <person name="Graham S.W."/>
            <person name="Gunter L.E."/>
            <person name="McDaniel S.F."/>
            <person name="Hoernstein S.N.W."/>
            <person name="Larsson A."/>
            <person name="Li F.W."/>
            <person name="Perroud P.F."/>
            <person name="Phillips J."/>
            <person name="Ranjan P."/>
            <person name="Rokshar D.S."/>
            <person name="Rothfels C.J."/>
            <person name="Schneider L."/>
            <person name="Shu S."/>
            <person name="Stevenson D.W."/>
            <person name="Thummler F."/>
            <person name="Tillich M."/>
            <person name="Villarreal Aguilar J.C."/>
            <person name="Widiez T."/>
            <person name="Wong G.K."/>
            <person name="Wymore A."/>
            <person name="Zhang Y."/>
            <person name="Zimmer A.D."/>
            <person name="Quatrano R.S."/>
            <person name="Mayer K.F.X."/>
            <person name="Goodstein D."/>
            <person name="Casacuberta J.M."/>
            <person name="Vandepoele K."/>
            <person name="Reski R."/>
            <person name="Cuming A.C."/>
            <person name="Tuskan G.A."/>
            <person name="Maumus F."/>
            <person name="Salse J."/>
            <person name="Schmutz J."/>
            <person name="Rensing S.A."/>
        </authorList>
    </citation>
    <scope>NUCLEOTIDE SEQUENCE [LARGE SCALE GENOMIC DNA]</scope>
    <source>
        <strain evidence="2 3">cv. Gransden 2004</strain>
    </source>
</reference>
<organism evidence="1">
    <name type="scientific">Physcomitrium patens</name>
    <name type="common">Spreading-leaved earth moss</name>
    <name type="synonym">Physcomitrella patens</name>
    <dbReference type="NCBI Taxonomy" id="3218"/>
    <lineage>
        <taxon>Eukaryota</taxon>
        <taxon>Viridiplantae</taxon>
        <taxon>Streptophyta</taxon>
        <taxon>Embryophyta</taxon>
        <taxon>Bryophyta</taxon>
        <taxon>Bryophytina</taxon>
        <taxon>Bryopsida</taxon>
        <taxon>Funariidae</taxon>
        <taxon>Funariales</taxon>
        <taxon>Funariaceae</taxon>
        <taxon>Physcomitrium</taxon>
    </lineage>
</organism>
<keyword evidence="3" id="KW-1185">Reference proteome</keyword>
<dbReference type="EnsemblPlants" id="Pp3c7_15370V3.1">
    <property type="protein sequence ID" value="Pp3c7_15370V3.1"/>
    <property type="gene ID" value="Pp3c7_15370"/>
</dbReference>
<dbReference type="PaxDb" id="3218-PP1S153_123V6.1"/>
<dbReference type="Gramene" id="Pp3c7_15370V3.1">
    <property type="protein sequence ID" value="Pp3c7_15370V3.1"/>
    <property type="gene ID" value="Pp3c7_15370"/>
</dbReference>
<protein>
    <submittedName>
        <fullName evidence="1 2">Uncharacterized protein</fullName>
    </submittedName>
</protein>
<reference evidence="1 3" key="1">
    <citation type="journal article" date="2008" name="Science">
        <title>The Physcomitrella genome reveals evolutionary insights into the conquest of land by plants.</title>
        <authorList>
            <person name="Rensing S."/>
            <person name="Lang D."/>
            <person name="Zimmer A."/>
            <person name="Terry A."/>
            <person name="Salamov A."/>
            <person name="Shapiro H."/>
            <person name="Nishiyama T."/>
            <person name="Perroud P.-F."/>
            <person name="Lindquist E."/>
            <person name="Kamisugi Y."/>
            <person name="Tanahashi T."/>
            <person name="Sakakibara K."/>
            <person name="Fujita T."/>
            <person name="Oishi K."/>
            <person name="Shin-I T."/>
            <person name="Kuroki Y."/>
            <person name="Toyoda A."/>
            <person name="Suzuki Y."/>
            <person name="Hashimoto A."/>
            <person name="Yamaguchi K."/>
            <person name="Sugano A."/>
            <person name="Kohara Y."/>
            <person name="Fujiyama A."/>
            <person name="Anterola A."/>
            <person name="Aoki S."/>
            <person name="Ashton N."/>
            <person name="Barbazuk W.B."/>
            <person name="Barker E."/>
            <person name="Bennetzen J."/>
            <person name="Bezanilla M."/>
            <person name="Blankenship R."/>
            <person name="Cho S.H."/>
            <person name="Dutcher S."/>
            <person name="Estelle M."/>
            <person name="Fawcett J.A."/>
            <person name="Gundlach H."/>
            <person name="Hanada K."/>
            <person name="Heyl A."/>
            <person name="Hicks K.A."/>
            <person name="Hugh J."/>
            <person name="Lohr M."/>
            <person name="Mayer K."/>
            <person name="Melkozernov A."/>
            <person name="Murata T."/>
            <person name="Nelson D."/>
            <person name="Pils B."/>
            <person name="Prigge M."/>
            <person name="Reiss B."/>
            <person name="Renner T."/>
            <person name="Rombauts S."/>
            <person name="Rushton P."/>
            <person name="Sanderfoot A."/>
            <person name="Schween G."/>
            <person name="Shiu S.-H."/>
            <person name="Stueber K."/>
            <person name="Theodoulou F.L."/>
            <person name="Tu H."/>
            <person name="Van de Peer Y."/>
            <person name="Verrier P.J."/>
            <person name="Waters E."/>
            <person name="Wood A."/>
            <person name="Yang L."/>
            <person name="Cove D."/>
            <person name="Cuming A."/>
            <person name="Hasebe M."/>
            <person name="Lucas S."/>
            <person name="Mishler D.B."/>
            <person name="Reski R."/>
            <person name="Grigoriev I."/>
            <person name="Quatrano R.S."/>
            <person name="Boore J.L."/>
        </authorList>
    </citation>
    <scope>NUCLEOTIDE SEQUENCE [LARGE SCALE GENOMIC DNA]</scope>
    <source>
        <strain evidence="2 3">cv. Gransden 2004</strain>
    </source>
</reference>
<name>A0A2K1KBS3_PHYPA</name>
<gene>
    <name evidence="2" type="primary">LOC112284401</name>
    <name evidence="1" type="ORF">PHYPA_010420</name>
</gene>
<evidence type="ECO:0000313" key="1">
    <source>
        <dbReference type="EMBL" id="PNR51234.1"/>
    </source>
</evidence>
<dbReference type="EMBL" id="ABEU02000007">
    <property type="protein sequence ID" value="PNR51234.1"/>
    <property type="molecule type" value="Genomic_DNA"/>
</dbReference>